<dbReference type="PANTHER" id="PTHR43191">
    <property type="entry name" value="RRNA METHYLTRANSFERASE 3"/>
    <property type="match status" value="1"/>
</dbReference>
<evidence type="ECO:0000256" key="2">
    <source>
        <dbReference type="ARBA" id="ARBA00022679"/>
    </source>
</evidence>
<dbReference type="AlphaFoldDB" id="A0A9W6KVA4"/>
<gene>
    <name evidence="5" type="ORF">GCM10017581_105010</name>
</gene>
<dbReference type="InterPro" id="IPR029026">
    <property type="entry name" value="tRNA_m1G_MTases_N"/>
</dbReference>
<dbReference type="RefSeq" id="WP_261964325.1">
    <property type="nucleotide sequence ID" value="NZ_BAAAXA010000003.1"/>
</dbReference>
<dbReference type="GO" id="GO:0008173">
    <property type="term" value="F:RNA methyltransferase activity"/>
    <property type="evidence" value="ECO:0007669"/>
    <property type="project" value="InterPro"/>
</dbReference>
<feature type="domain" description="tRNA/rRNA methyltransferase SpoU type" evidence="4">
    <location>
        <begin position="43"/>
        <end position="111"/>
    </location>
</feature>
<feature type="compositionally biased region" description="Basic residues" evidence="3">
    <location>
        <begin position="331"/>
        <end position="340"/>
    </location>
</feature>
<dbReference type="SUPFAM" id="SSF75217">
    <property type="entry name" value="alpha/beta knot"/>
    <property type="match status" value="1"/>
</dbReference>
<dbReference type="PANTHER" id="PTHR43191:SF2">
    <property type="entry name" value="RRNA METHYLTRANSFERASE 3, MITOCHONDRIAL"/>
    <property type="match status" value="1"/>
</dbReference>
<feature type="region of interest" description="Disordered" evidence="3">
    <location>
        <begin position="272"/>
        <end position="359"/>
    </location>
</feature>
<reference evidence="5" key="1">
    <citation type="journal article" date="2014" name="Int. J. Syst. Evol. Microbiol.">
        <title>Complete genome sequence of Corynebacterium casei LMG S-19264T (=DSM 44701T), isolated from a smear-ripened cheese.</title>
        <authorList>
            <consortium name="US DOE Joint Genome Institute (JGI-PGF)"/>
            <person name="Walter F."/>
            <person name="Albersmeier A."/>
            <person name="Kalinowski J."/>
            <person name="Ruckert C."/>
        </authorList>
    </citation>
    <scope>NUCLEOTIDE SEQUENCE</scope>
    <source>
        <strain evidence="5">VKM Ac-1321</strain>
    </source>
</reference>
<feature type="compositionally biased region" description="Low complexity" evidence="3">
    <location>
        <begin position="303"/>
        <end position="319"/>
    </location>
</feature>
<dbReference type="InterPro" id="IPR029028">
    <property type="entry name" value="Alpha/beta_knot_MTases"/>
</dbReference>
<dbReference type="InterPro" id="IPR051259">
    <property type="entry name" value="rRNA_Methyltransferase"/>
</dbReference>
<feature type="compositionally biased region" description="Basic residues" evidence="3">
    <location>
        <begin position="293"/>
        <end position="302"/>
    </location>
</feature>
<dbReference type="GO" id="GO:0003723">
    <property type="term" value="F:RNA binding"/>
    <property type="evidence" value="ECO:0007669"/>
    <property type="project" value="InterPro"/>
</dbReference>
<dbReference type="GO" id="GO:0032259">
    <property type="term" value="P:methylation"/>
    <property type="evidence" value="ECO:0007669"/>
    <property type="project" value="UniProtKB-KW"/>
</dbReference>
<dbReference type="Proteomes" id="UP001143480">
    <property type="component" value="Unassembled WGS sequence"/>
</dbReference>
<feature type="compositionally biased region" description="Basic and acidic residues" evidence="3">
    <location>
        <begin position="349"/>
        <end position="359"/>
    </location>
</feature>
<sequence length="359" mass="37841">MVTLVGDGIENPANVQALLEAAAMFGVPCAFRDDRSVQLTPPVIAVDNAPGAESVYRTAKVHSGASVVVGNERRGIRPDLLRAAARTVHIPMPGRGVNTLNVATAAAVALYYLCGAAGRRAVRGSRPESHRPAVLLAAPRDHVEAGSSLRSAAAFGWSTVAVADRERVWFDTPRPVRAEGRAAARSHRNPLRVLRSEGVGSQYTRIVICSSDSGAGPPIHRVDLTGAATLIVVPDGDWAPPPGLPVEYAQVPGPSRYRLVSGVVLAEVARQLGPRPDGSAGRPPRPGVPQRAPARHRSRGRGARTVGAAALLKRPTGTRTPRRETAQQRPRTGKPRRAGRAGKAAQSRPRGEGRAEQAA</sequence>
<dbReference type="Pfam" id="PF00588">
    <property type="entry name" value="SpoU_methylase"/>
    <property type="match status" value="1"/>
</dbReference>
<dbReference type="EMBL" id="BSFP01000184">
    <property type="protein sequence ID" value="GLL08731.1"/>
    <property type="molecule type" value="Genomic_DNA"/>
</dbReference>
<comment type="caution">
    <text evidence="5">The sequence shown here is derived from an EMBL/GenBank/DDBJ whole genome shotgun (WGS) entry which is preliminary data.</text>
</comment>
<reference evidence="5" key="2">
    <citation type="submission" date="2023-01" db="EMBL/GenBank/DDBJ databases">
        <authorList>
            <person name="Sun Q."/>
            <person name="Evtushenko L."/>
        </authorList>
    </citation>
    <scope>NUCLEOTIDE SEQUENCE</scope>
    <source>
        <strain evidence="5">VKM Ac-1321</strain>
    </source>
</reference>
<proteinExistence type="predicted"/>
<accession>A0A9W6KVA4</accession>
<keyword evidence="1" id="KW-0489">Methyltransferase</keyword>
<evidence type="ECO:0000256" key="1">
    <source>
        <dbReference type="ARBA" id="ARBA00022603"/>
    </source>
</evidence>
<organism evidence="5 6">
    <name type="scientific">Dactylosporangium matsuzakiense</name>
    <dbReference type="NCBI Taxonomy" id="53360"/>
    <lineage>
        <taxon>Bacteria</taxon>
        <taxon>Bacillati</taxon>
        <taxon>Actinomycetota</taxon>
        <taxon>Actinomycetes</taxon>
        <taxon>Micromonosporales</taxon>
        <taxon>Micromonosporaceae</taxon>
        <taxon>Dactylosporangium</taxon>
    </lineage>
</organism>
<protein>
    <recommendedName>
        <fullName evidence="4">tRNA/rRNA methyltransferase SpoU type domain-containing protein</fullName>
    </recommendedName>
</protein>
<keyword evidence="2" id="KW-0808">Transferase</keyword>
<keyword evidence="6" id="KW-1185">Reference proteome</keyword>
<dbReference type="InterPro" id="IPR001537">
    <property type="entry name" value="SpoU_MeTrfase"/>
</dbReference>
<evidence type="ECO:0000256" key="3">
    <source>
        <dbReference type="SAM" id="MobiDB-lite"/>
    </source>
</evidence>
<dbReference type="GO" id="GO:0006396">
    <property type="term" value="P:RNA processing"/>
    <property type="evidence" value="ECO:0007669"/>
    <property type="project" value="InterPro"/>
</dbReference>
<evidence type="ECO:0000259" key="4">
    <source>
        <dbReference type="Pfam" id="PF00588"/>
    </source>
</evidence>
<evidence type="ECO:0000313" key="5">
    <source>
        <dbReference type="EMBL" id="GLL08731.1"/>
    </source>
</evidence>
<evidence type="ECO:0000313" key="6">
    <source>
        <dbReference type="Proteomes" id="UP001143480"/>
    </source>
</evidence>
<name>A0A9W6KVA4_9ACTN</name>
<dbReference type="Gene3D" id="3.40.1280.10">
    <property type="match status" value="1"/>
</dbReference>